<protein>
    <recommendedName>
        <fullName evidence="2">DUF4685 domain-containing protein</fullName>
    </recommendedName>
</protein>
<dbReference type="eggNOG" id="ENOG502TKNG">
    <property type="taxonomic scope" value="Eukaryota"/>
</dbReference>
<evidence type="ECO:0000259" key="2">
    <source>
        <dbReference type="Pfam" id="PF15737"/>
    </source>
</evidence>
<sequence length="121" mass="13258">MGGAAGATDPCGLQAPKLKAALNRSSSEEASGHNRRCSPFRVRFADETLQDTAFRYWERRCALQQGINRNRPARPAPSSDSLEPVFGSIRRWLENLPNTLDSKPQKGATTSARASWDCPGL</sequence>
<dbReference type="EMBL" id="KE164341">
    <property type="protein sequence ID" value="EPQ17146.1"/>
    <property type="molecule type" value="Genomic_DNA"/>
</dbReference>
<dbReference type="PANTHER" id="PTHR36865">
    <property type="entry name" value="RIKEN CDNA 1700001O22 GENE"/>
    <property type="match status" value="1"/>
</dbReference>
<dbReference type="PANTHER" id="PTHR36865:SF1">
    <property type="entry name" value="RIKEN CDNA 1700001O22 GENE"/>
    <property type="match status" value="1"/>
</dbReference>
<organism evidence="3 4">
    <name type="scientific">Myotis brandtii</name>
    <name type="common">Brandt's bat</name>
    <dbReference type="NCBI Taxonomy" id="109478"/>
    <lineage>
        <taxon>Eukaryota</taxon>
        <taxon>Metazoa</taxon>
        <taxon>Chordata</taxon>
        <taxon>Craniata</taxon>
        <taxon>Vertebrata</taxon>
        <taxon>Euteleostomi</taxon>
        <taxon>Mammalia</taxon>
        <taxon>Eutheria</taxon>
        <taxon>Laurasiatheria</taxon>
        <taxon>Chiroptera</taxon>
        <taxon>Yangochiroptera</taxon>
        <taxon>Vespertilionidae</taxon>
        <taxon>Myotis</taxon>
    </lineage>
</organism>
<proteinExistence type="predicted"/>
<accession>S7NIE9</accession>
<name>S7NIE9_MYOBR</name>
<feature type="compositionally biased region" description="Polar residues" evidence="1">
    <location>
        <begin position="97"/>
        <end position="113"/>
    </location>
</feature>
<dbReference type="Proteomes" id="UP000052978">
    <property type="component" value="Unassembled WGS sequence"/>
</dbReference>
<evidence type="ECO:0000313" key="3">
    <source>
        <dbReference type="EMBL" id="EPQ17146.1"/>
    </source>
</evidence>
<evidence type="ECO:0000313" key="4">
    <source>
        <dbReference type="Proteomes" id="UP000052978"/>
    </source>
</evidence>
<feature type="domain" description="DUF4685" evidence="2">
    <location>
        <begin position="8"/>
        <end position="67"/>
    </location>
</feature>
<feature type="region of interest" description="Disordered" evidence="1">
    <location>
        <begin position="97"/>
        <end position="121"/>
    </location>
</feature>
<dbReference type="InterPro" id="IPR032756">
    <property type="entry name" value="DUF4685"/>
</dbReference>
<reference evidence="3 4" key="1">
    <citation type="journal article" date="2013" name="Nat. Commun.">
        <title>Genome analysis reveals insights into physiology and longevity of the Brandt's bat Myotis brandtii.</title>
        <authorList>
            <person name="Seim I."/>
            <person name="Fang X."/>
            <person name="Xiong Z."/>
            <person name="Lobanov A.V."/>
            <person name="Huang Z."/>
            <person name="Ma S."/>
            <person name="Feng Y."/>
            <person name="Turanov A.A."/>
            <person name="Zhu Y."/>
            <person name="Lenz T.L."/>
            <person name="Gerashchenko M.V."/>
            <person name="Fan D."/>
            <person name="Hee Yim S."/>
            <person name="Yao X."/>
            <person name="Jordan D."/>
            <person name="Xiong Y."/>
            <person name="Ma Y."/>
            <person name="Lyapunov A.N."/>
            <person name="Chen G."/>
            <person name="Kulakova O.I."/>
            <person name="Sun Y."/>
            <person name="Lee S.G."/>
            <person name="Bronson R.T."/>
            <person name="Moskalev A.A."/>
            <person name="Sunyaev S.R."/>
            <person name="Zhang G."/>
            <person name="Krogh A."/>
            <person name="Wang J."/>
            <person name="Gladyshev V.N."/>
        </authorList>
    </citation>
    <scope>NUCLEOTIDE SEQUENCE [LARGE SCALE GENOMIC DNA]</scope>
</reference>
<dbReference type="AlphaFoldDB" id="S7NIE9"/>
<keyword evidence="4" id="KW-1185">Reference proteome</keyword>
<evidence type="ECO:0000256" key="1">
    <source>
        <dbReference type="SAM" id="MobiDB-lite"/>
    </source>
</evidence>
<dbReference type="Pfam" id="PF15737">
    <property type="entry name" value="DUF4685"/>
    <property type="match status" value="1"/>
</dbReference>
<gene>
    <name evidence="3" type="ORF">D623_10024977</name>
</gene>